<keyword evidence="6" id="KW-0539">Nucleus</keyword>
<dbReference type="InterPro" id="IPR036390">
    <property type="entry name" value="WH_DNA-bd_sf"/>
</dbReference>
<keyword evidence="4" id="KW-0963">Cytoplasm</keyword>
<evidence type="ECO:0000256" key="5">
    <source>
        <dbReference type="ARBA" id="ARBA00022790"/>
    </source>
</evidence>
<comment type="similarity">
    <text evidence="3">Belongs to the CSN1 family.</text>
</comment>
<feature type="region of interest" description="Disordered" evidence="7">
    <location>
        <begin position="478"/>
        <end position="513"/>
    </location>
</feature>
<dbReference type="InterPro" id="IPR019585">
    <property type="entry name" value="Rpn7/CSN1"/>
</dbReference>
<protein>
    <submittedName>
        <fullName evidence="9">RPN7 and PCI domain-containing protein</fullName>
    </submittedName>
</protein>
<feature type="domain" description="PCI" evidence="8">
    <location>
        <begin position="270"/>
        <end position="441"/>
    </location>
</feature>
<dbReference type="SUPFAM" id="SSF46785">
    <property type="entry name" value="Winged helix' DNA-binding domain"/>
    <property type="match status" value="1"/>
</dbReference>
<reference evidence="9 10" key="1">
    <citation type="submission" date="2021-08" db="EMBL/GenBank/DDBJ databases">
        <title>Draft Genome Sequence of Phanerochaete sordida strain YK-624.</title>
        <authorList>
            <person name="Mori T."/>
            <person name="Dohra H."/>
            <person name="Suzuki T."/>
            <person name="Kawagishi H."/>
            <person name="Hirai H."/>
        </authorList>
    </citation>
    <scope>NUCLEOTIDE SEQUENCE [LARGE SCALE GENOMIC DNA]</scope>
    <source>
        <strain evidence="9 10">YK-624</strain>
    </source>
</reference>
<dbReference type="SMART" id="SM00088">
    <property type="entry name" value="PINT"/>
    <property type="match status" value="1"/>
</dbReference>
<sequence length="527" mass="58666">MDMDIDEQHYTRRAGTQRVLPIDDEHPFDLDQYISNYTGRALVDRLVFLIPQCPTLAIQAAQAAAKQIRSMRDTTLYAQLMSAYEQAQANGGNDVPLPPFHEVVNIDQAWIDETTRKNGDEKAKLEVELKTYSSNMIKESIRMGHRDLAEFYRSVGDYQTALKHYAKLREFCTTSQHVLDMCIAVLEILIEQRNYAHIPTYVFKAEPALDASTSALRSSTHTSAGSAATPHAAATAAQVSRDRFMYERQKTQTKLEVATGISHLGLGSYEKAAAAFVRAGGASTLGPWANRVIHPSDIAIYATLCALATFQRSQIKAQIMENDVFVNSYLESEPYIRELVENWLAGRFKAVLASLGRYSTRHALLPHLAPHLHNLTQLIRSKAVALYFRPFATVKLEKMATAFGWTVDETEKEVVRLIEEGDIKGRVDRLGKILRAQETNQRAELFARTMKAGYDMQSANRKLLLRLKLQQADLVVKAPKQSNQAQQSSQQPAQPAPPQSGGGGGGFAGRMMEMFSNPLGMSSALDE</sequence>
<dbReference type="Proteomes" id="UP000703269">
    <property type="component" value="Unassembled WGS sequence"/>
</dbReference>
<evidence type="ECO:0000259" key="8">
    <source>
        <dbReference type="PROSITE" id="PS50250"/>
    </source>
</evidence>
<proteinExistence type="inferred from homology"/>
<dbReference type="GO" id="GO:0008180">
    <property type="term" value="C:COP9 signalosome"/>
    <property type="evidence" value="ECO:0007669"/>
    <property type="project" value="UniProtKB-KW"/>
</dbReference>
<keyword evidence="10" id="KW-1185">Reference proteome</keyword>
<accession>A0A9P3L8Q7</accession>
<dbReference type="Pfam" id="PF10602">
    <property type="entry name" value="RPN7"/>
    <property type="match status" value="1"/>
</dbReference>
<comment type="subcellular location">
    <subcellularLocation>
        <location evidence="2">Cytoplasm</location>
    </subcellularLocation>
    <subcellularLocation>
        <location evidence="1">Nucleus</location>
    </subcellularLocation>
</comment>
<dbReference type="AlphaFoldDB" id="A0A9P3L8Q7"/>
<dbReference type="GO" id="GO:0005737">
    <property type="term" value="C:cytoplasm"/>
    <property type="evidence" value="ECO:0007669"/>
    <property type="project" value="UniProtKB-SubCell"/>
</dbReference>
<dbReference type="InterPro" id="IPR045135">
    <property type="entry name" value="Rpn7_N"/>
</dbReference>
<comment type="caution">
    <text evidence="9">The sequence shown here is derived from an EMBL/GenBank/DDBJ whole genome shotgun (WGS) entry which is preliminary data.</text>
</comment>
<gene>
    <name evidence="9" type="ORF">PsYK624_024300</name>
</gene>
<dbReference type="OrthoDB" id="422427at2759"/>
<evidence type="ECO:0000256" key="4">
    <source>
        <dbReference type="ARBA" id="ARBA00022490"/>
    </source>
</evidence>
<dbReference type="Gene3D" id="1.25.40.570">
    <property type="match status" value="1"/>
</dbReference>
<dbReference type="InterPro" id="IPR000717">
    <property type="entry name" value="PCI_dom"/>
</dbReference>
<keyword evidence="5" id="KW-0736">Signalosome</keyword>
<dbReference type="EMBL" id="BPQB01000004">
    <property type="protein sequence ID" value="GJE86350.1"/>
    <property type="molecule type" value="Genomic_DNA"/>
</dbReference>
<dbReference type="PROSITE" id="PS50250">
    <property type="entry name" value="PCI"/>
    <property type="match status" value="1"/>
</dbReference>
<organism evidence="9 10">
    <name type="scientific">Phanerochaete sordida</name>
    <dbReference type="NCBI Taxonomy" id="48140"/>
    <lineage>
        <taxon>Eukaryota</taxon>
        <taxon>Fungi</taxon>
        <taxon>Dikarya</taxon>
        <taxon>Basidiomycota</taxon>
        <taxon>Agaricomycotina</taxon>
        <taxon>Agaricomycetes</taxon>
        <taxon>Polyporales</taxon>
        <taxon>Phanerochaetaceae</taxon>
        <taxon>Phanerochaete</taxon>
    </lineage>
</organism>
<evidence type="ECO:0000256" key="1">
    <source>
        <dbReference type="ARBA" id="ARBA00004123"/>
    </source>
</evidence>
<dbReference type="Pfam" id="PF01399">
    <property type="entry name" value="PCI"/>
    <property type="match status" value="1"/>
</dbReference>
<dbReference type="PANTHER" id="PTHR14145:SF2">
    <property type="entry name" value="COP9 SIGNALOSOME COMPLEX SUBUNIT 1"/>
    <property type="match status" value="1"/>
</dbReference>
<feature type="compositionally biased region" description="Low complexity" evidence="7">
    <location>
        <begin position="481"/>
        <end position="493"/>
    </location>
</feature>
<name>A0A9P3L8Q7_9APHY</name>
<dbReference type="PANTHER" id="PTHR14145">
    <property type="entry name" value="26S PROTESOME SUBUNIT 6"/>
    <property type="match status" value="1"/>
</dbReference>
<evidence type="ECO:0000313" key="9">
    <source>
        <dbReference type="EMBL" id="GJE86350.1"/>
    </source>
</evidence>
<evidence type="ECO:0000256" key="6">
    <source>
        <dbReference type="ARBA" id="ARBA00023242"/>
    </source>
</evidence>
<evidence type="ECO:0000256" key="3">
    <source>
        <dbReference type="ARBA" id="ARBA00008793"/>
    </source>
</evidence>
<evidence type="ECO:0000256" key="2">
    <source>
        <dbReference type="ARBA" id="ARBA00004496"/>
    </source>
</evidence>
<evidence type="ECO:0000313" key="10">
    <source>
        <dbReference type="Proteomes" id="UP000703269"/>
    </source>
</evidence>
<evidence type="ECO:0000256" key="7">
    <source>
        <dbReference type="SAM" id="MobiDB-lite"/>
    </source>
</evidence>